<dbReference type="RefSeq" id="WP_141374392.1">
    <property type="nucleotide sequence ID" value="NZ_BAPL01000017.1"/>
</dbReference>
<evidence type="ECO:0000256" key="2">
    <source>
        <dbReference type="ARBA" id="ARBA00022691"/>
    </source>
</evidence>
<evidence type="ECO:0000313" key="5">
    <source>
        <dbReference type="Proteomes" id="UP000317730"/>
    </source>
</evidence>
<evidence type="ECO:0000256" key="1">
    <source>
        <dbReference type="ARBA" id="ARBA00022603"/>
    </source>
</evidence>
<dbReference type="EMBL" id="BJMV01000001">
    <property type="protein sequence ID" value="GEB84452.1"/>
    <property type="molecule type" value="Genomic_DNA"/>
</dbReference>
<comment type="caution">
    <text evidence="4">The sequence shown here is derived from an EMBL/GenBank/DDBJ whole genome shotgun (WGS) entry which is preliminary data.</text>
</comment>
<dbReference type="GO" id="GO:0008168">
    <property type="term" value="F:methyltransferase activity"/>
    <property type="evidence" value="ECO:0007669"/>
    <property type="project" value="UniProtKB-KW"/>
</dbReference>
<feature type="domain" description="Methyltransferase small" evidence="3">
    <location>
        <begin position="44"/>
        <end position="141"/>
    </location>
</feature>
<evidence type="ECO:0000259" key="3">
    <source>
        <dbReference type="Pfam" id="PF05175"/>
    </source>
</evidence>
<name>A0A4Y3TRN2_9PROT</name>
<evidence type="ECO:0000313" key="4">
    <source>
        <dbReference type="EMBL" id="GEB84452.1"/>
    </source>
</evidence>
<dbReference type="SUPFAM" id="SSF53335">
    <property type="entry name" value="S-adenosyl-L-methionine-dependent methyltransferases"/>
    <property type="match status" value="1"/>
</dbReference>
<dbReference type="InterPro" id="IPR007848">
    <property type="entry name" value="Small_mtfrase_dom"/>
</dbReference>
<dbReference type="AlphaFoldDB" id="A0A4Y3TRN2"/>
<dbReference type="OrthoDB" id="5489421at2"/>
<reference evidence="4 5" key="1">
    <citation type="submission" date="2019-06" db="EMBL/GenBank/DDBJ databases">
        <title>Whole genome shotgun sequence of Acetobacter peroxydans NBRC 13755.</title>
        <authorList>
            <person name="Hosoyama A."/>
            <person name="Uohara A."/>
            <person name="Ohji S."/>
            <person name="Ichikawa N."/>
        </authorList>
    </citation>
    <scope>NUCLEOTIDE SEQUENCE [LARGE SCALE GENOMIC DNA]</scope>
    <source>
        <strain evidence="4 5">NBRC 13755</strain>
    </source>
</reference>
<protein>
    <submittedName>
        <fullName evidence="4">Methyltransferase</fullName>
    </submittedName>
</protein>
<dbReference type="InterPro" id="IPR050210">
    <property type="entry name" value="tRNA_Adenine-N(6)_MTase"/>
</dbReference>
<dbReference type="Pfam" id="PF05175">
    <property type="entry name" value="MTS"/>
    <property type="match status" value="1"/>
</dbReference>
<dbReference type="PANTHER" id="PTHR47739:SF1">
    <property type="entry name" value="TRNA1(VAL) (ADENINE(37)-N6)-METHYLTRANSFERASE"/>
    <property type="match status" value="1"/>
</dbReference>
<organism evidence="4 5">
    <name type="scientific">Acetobacter peroxydans</name>
    <dbReference type="NCBI Taxonomy" id="104098"/>
    <lineage>
        <taxon>Bacteria</taxon>
        <taxon>Pseudomonadati</taxon>
        <taxon>Pseudomonadota</taxon>
        <taxon>Alphaproteobacteria</taxon>
        <taxon>Acetobacterales</taxon>
        <taxon>Acetobacteraceae</taxon>
        <taxon>Acetobacter</taxon>
    </lineage>
</organism>
<keyword evidence="5" id="KW-1185">Reference proteome</keyword>
<gene>
    <name evidence="4" type="ORF">APE01nite_02490</name>
</gene>
<accession>A0A4Y3TRN2</accession>
<dbReference type="PANTHER" id="PTHR47739">
    <property type="entry name" value="TRNA1(VAL) (ADENINE(37)-N6)-METHYLTRANSFERASE"/>
    <property type="match status" value="1"/>
</dbReference>
<sequence length="260" mass="27599">MHLAPSSASAPSTPPTTQGFLLRGRVSYTQFAQGYRTGLEPVLMAAAVNARAGQTVLEIGCGAGAGLLCLMHRIPGLLTCGVEKDPQTAQLARQNLLANAHPQATILTGSFPEDWPTDGTTEPERFDHCMANPPWHADNGAASAEPRRDLARRLGQHTLRRWIEGCATVLRHKGSLTLALPTSLMDQALVALNAAGFGGSTLYPFWPKNGREARIMLVQARLGVKSPARLLPGLTLHEADGAFTPAARTVLEDGAPLGGF</sequence>
<dbReference type="GO" id="GO:0032259">
    <property type="term" value="P:methylation"/>
    <property type="evidence" value="ECO:0007669"/>
    <property type="project" value="UniProtKB-KW"/>
</dbReference>
<dbReference type="Proteomes" id="UP000317730">
    <property type="component" value="Unassembled WGS sequence"/>
</dbReference>
<keyword evidence="2" id="KW-0949">S-adenosyl-L-methionine</keyword>
<proteinExistence type="predicted"/>
<dbReference type="Gene3D" id="3.40.50.150">
    <property type="entry name" value="Vaccinia Virus protein VP39"/>
    <property type="match status" value="1"/>
</dbReference>
<dbReference type="CDD" id="cd02440">
    <property type="entry name" value="AdoMet_MTases"/>
    <property type="match status" value="1"/>
</dbReference>
<keyword evidence="1 4" id="KW-0489">Methyltransferase</keyword>
<dbReference type="InterPro" id="IPR029063">
    <property type="entry name" value="SAM-dependent_MTases_sf"/>
</dbReference>
<keyword evidence="4" id="KW-0808">Transferase</keyword>